<evidence type="ECO:0000313" key="1">
    <source>
        <dbReference type="EMBL" id="KNB00722.1"/>
    </source>
</evidence>
<accession>A0A0J9WJR1</accession>
<dbReference type="EMBL" id="DS231699">
    <property type="protein sequence ID" value="KNB00722.1"/>
    <property type="molecule type" value="Genomic_DNA"/>
</dbReference>
<dbReference type="VEuPathDB" id="FungiDB:FOXG_18766"/>
<dbReference type="GeneID" id="28959472"/>
<protein>
    <submittedName>
        <fullName evidence="1">Uncharacterized protein</fullName>
    </submittedName>
</protein>
<dbReference type="AlphaFoldDB" id="A0A0J9WJR1"/>
<sequence>MRSGTRLCEVVMREVRFCTSYSSAISRCMGNKMSQLTTFVSVVHIKTHTRHQEGRCSTFVFDMQSHKALGLGSWCSSGSNCATDFENDSAVLQVLPWRLDLRCERHGIRGMIGDRYVVQEDVLKEHSIL</sequence>
<reference evidence="1" key="2">
    <citation type="journal article" date="2010" name="Nature">
        <title>Comparative genomics reveals mobile pathogenicity chromosomes in Fusarium.</title>
        <authorList>
            <person name="Ma L.J."/>
            <person name="van der Does H.C."/>
            <person name="Borkovich K.A."/>
            <person name="Coleman J.J."/>
            <person name="Daboussi M.J."/>
            <person name="Di Pietro A."/>
            <person name="Dufresne M."/>
            <person name="Freitag M."/>
            <person name="Grabherr M."/>
            <person name="Henrissat B."/>
            <person name="Houterman P.M."/>
            <person name="Kang S."/>
            <person name="Shim W.B."/>
            <person name="Woloshuk C."/>
            <person name="Xie X."/>
            <person name="Xu J.R."/>
            <person name="Antoniw J."/>
            <person name="Baker S.E."/>
            <person name="Bluhm B.H."/>
            <person name="Breakspear A."/>
            <person name="Brown D.W."/>
            <person name="Butchko R.A."/>
            <person name="Chapman S."/>
            <person name="Coulson R."/>
            <person name="Coutinho P.M."/>
            <person name="Danchin E.G."/>
            <person name="Diener A."/>
            <person name="Gale L.R."/>
            <person name="Gardiner D.M."/>
            <person name="Goff S."/>
            <person name="Hammond-Kosack K.E."/>
            <person name="Hilburn K."/>
            <person name="Hua-Van A."/>
            <person name="Jonkers W."/>
            <person name="Kazan K."/>
            <person name="Kodira C.D."/>
            <person name="Koehrsen M."/>
            <person name="Kumar L."/>
            <person name="Lee Y.H."/>
            <person name="Li L."/>
            <person name="Manners J.M."/>
            <person name="Miranda-Saavedra D."/>
            <person name="Mukherjee M."/>
            <person name="Park G."/>
            <person name="Park J."/>
            <person name="Park S.Y."/>
            <person name="Proctor R.H."/>
            <person name="Regev A."/>
            <person name="Ruiz-Roldan M.C."/>
            <person name="Sain D."/>
            <person name="Sakthikumar S."/>
            <person name="Sykes S."/>
            <person name="Schwartz D.C."/>
            <person name="Turgeon B.G."/>
            <person name="Wapinski I."/>
            <person name="Yoder O."/>
            <person name="Young S."/>
            <person name="Zeng Q."/>
            <person name="Zhou S."/>
            <person name="Galagan J."/>
            <person name="Cuomo C.A."/>
            <person name="Kistler H.C."/>
            <person name="Rep M."/>
        </authorList>
    </citation>
    <scope>NUCLEOTIDE SEQUENCE [LARGE SCALE GENOMIC DNA]</scope>
    <source>
        <strain evidence="1">4287</strain>
    </source>
</reference>
<proteinExistence type="predicted"/>
<reference evidence="1" key="1">
    <citation type="submission" date="2007-04" db="EMBL/GenBank/DDBJ databases">
        <authorList>
            <consortium name="The Broad Institute Genome Sequencing Platform"/>
            <person name="Birren B."/>
            <person name="Lander E."/>
            <person name="Galagan J."/>
            <person name="Nusbaum C."/>
            <person name="Devon K."/>
            <person name="Ma L.-J."/>
            <person name="Jaffe D."/>
            <person name="Butler J."/>
            <person name="Alvarez P."/>
            <person name="Gnerre S."/>
            <person name="Grabherr M."/>
            <person name="Kleber M."/>
            <person name="Mauceli E."/>
            <person name="Brockman W."/>
            <person name="MacCallum I.A."/>
            <person name="Young S."/>
            <person name="LaButti K."/>
            <person name="DeCaprio D."/>
            <person name="Crawford M."/>
            <person name="Koehrsen M."/>
            <person name="Engels R."/>
            <person name="Montgomery P."/>
            <person name="Pearson M."/>
            <person name="Howarth C."/>
            <person name="Larson L."/>
            <person name="White J."/>
            <person name="O'Leary S."/>
            <person name="Kodira C."/>
            <person name="Zeng Q."/>
            <person name="Yandava C."/>
            <person name="Alvarado L."/>
            <person name="Kistler C."/>
            <person name="Shim W.-B."/>
            <person name="Kang S."/>
            <person name="Woloshuk C."/>
        </authorList>
    </citation>
    <scope>NUCLEOTIDE SEQUENCE</scope>
    <source>
        <strain evidence="1">4287</strain>
    </source>
</reference>
<evidence type="ECO:0000313" key="2">
    <source>
        <dbReference type="Proteomes" id="UP000009097"/>
    </source>
</evidence>
<gene>
    <name evidence="1" type="ORF">FOXG_18766</name>
</gene>
<organism evidence="1 2">
    <name type="scientific">Fusarium oxysporum f. sp. lycopersici (strain 4287 / CBS 123668 / FGSC 9935 / NRRL 34936)</name>
    <name type="common">Fusarium vascular wilt of tomato</name>
    <dbReference type="NCBI Taxonomy" id="426428"/>
    <lineage>
        <taxon>Eukaryota</taxon>
        <taxon>Fungi</taxon>
        <taxon>Dikarya</taxon>
        <taxon>Ascomycota</taxon>
        <taxon>Pezizomycotina</taxon>
        <taxon>Sordariomycetes</taxon>
        <taxon>Hypocreomycetidae</taxon>
        <taxon>Hypocreales</taxon>
        <taxon>Nectriaceae</taxon>
        <taxon>Fusarium</taxon>
        <taxon>Fusarium oxysporum species complex</taxon>
    </lineage>
</organism>
<dbReference type="KEGG" id="fox:FOXG_18766"/>
<dbReference type="Proteomes" id="UP000009097">
    <property type="component" value="Unassembled WGS sequence"/>
</dbReference>
<dbReference type="RefSeq" id="XP_018238767.1">
    <property type="nucleotide sequence ID" value="XM_018398905.1"/>
</dbReference>
<name>A0A0J9WJR1_FUSO4</name>